<evidence type="ECO:0000313" key="1">
    <source>
        <dbReference type="EMBL" id="MDI1490515.1"/>
    </source>
</evidence>
<dbReference type="Proteomes" id="UP001161017">
    <property type="component" value="Unassembled WGS sequence"/>
</dbReference>
<dbReference type="EMBL" id="JAPUFD010000012">
    <property type="protein sequence ID" value="MDI1490515.1"/>
    <property type="molecule type" value="Genomic_DNA"/>
</dbReference>
<sequence>MAGVHSDYDDTVGSRIGAKAAGPVTGWRSPCAGQITTELMQMAHMHEKIEYLLEARKAYGDSAPPFAQRGIAGAQRPIHVRLLDGTREARPVRFRTYKSPLDDLFYATVRLDGHAYIIKRLPREWKLGNSTRSHTEDRSWFVWQGTTHHFRGRQFDGPVARSVGAYPGKIRPVTTIPGGTQSSVPGDSSEVLADRTDTLGESHPLRLAQLQPGFANPHTRAEDQKLADTSMEALMTEIKDASEHGYGPGLASRPPVLDKHSKPNLIREEMDGITLGLSRGNTTDFGYIPMRLGEAKPRDGSPLTLESLFEKITKVFRIKDKEFFILRRAFVKGPVNSEPHQPNPEPTRELWIGREAEQSWVDFLSDLRDQIREHGVQGWHVRLHAYSA</sequence>
<proteinExistence type="predicted"/>
<name>A0AA43TXZ9_9LECA</name>
<gene>
    <name evidence="1" type="ORF">OHK93_001719</name>
</gene>
<accession>A0AA43TXZ9</accession>
<comment type="caution">
    <text evidence="1">The sequence shown here is derived from an EMBL/GenBank/DDBJ whole genome shotgun (WGS) entry which is preliminary data.</text>
</comment>
<keyword evidence="2" id="KW-1185">Reference proteome</keyword>
<protein>
    <submittedName>
        <fullName evidence="1">Uncharacterized protein</fullName>
    </submittedName>
</protein>
<reference evidence="1" key="1">
    <citation type="journal article" date="2023" name="Genome Biol. Evol.">
        <title>First Whole Genome Sequence and Flow Cytometry Genome Size Data for the Lichen-Forming Fungus Ramalina farinacea (Ascomycota).</title>
        <authorList>
            <person name="Llewellyn T."/>
            <person name="Mian S."/>
            <person name="Hill R."/>
            <person name="Leitch I.J."/>
            <person name="Gaya E."/>
        </authorList>
    </citation>
    <scope>NUCLEOTIDE SEQUENCE</scope>
    <source>
        <strain evidence="1">LIQ254RAFAR</strain>
    </source>
</reference>
<evidence type="ECO:0000313" key="2">
    <source>
        <dbReference type="Proteomes" id="UP001161017"/>
    </source>
</evidence>
<organism evidence="1 2">
    <name type="scientific">Ramalina farinacea</name>
    <dbReference type="NCBI Taxonomy" id="258253"/>
    <lineage>
        <taxon>Eukaryota</taxon>
        <taxon>Fungi</taxon>
        <taxon>Dikarya</taxon>
        <taxon>Ascomycota</taxon>
        <taxon>Pezizomycotina</taxon>
        <taxon>Lecanoromycetes</taxon>
        <taxon>OSLEUM clade</taxon>
        <taxon>Lecanoromycetidae</taxon>
        <taxon>Lecanorales</taxon>
        <taxon>Lecanorineae</taxon>
        <taxon>Ramalinaceae</taxon>
        <taxon>Ramalina</taxon>
    </lineage>
</organism>
<dbReference type="AlphaFoldDB" id="A0AA43TXZ9"/>